<dbReference type="Proteomes" id="UP000196573">
    <property type="component" value="Unassembled WGS sequence"/>
</dbReference>
<keyword evidence="4" id="KW-1185">Reference proteome</keyword>
<evidence type="ECO:0000313" key="4">
    <source>
        <dbReference type="Proteomes" id="UP000196573"/>
    </source>
</evidence>
<dbReference type="EMBL" id="FWPT01000012">
    <property type="protein sequence ID" value="SMA50370.1"/>
    <property type="molecule type" value="Genomic_DNA"/>
</dbReference>
<evidence type="ECO:0000256" key="1">
    <source>
        <dbReference type="SAM" id="Phobius"/>
    </source>
</evidence>
<dbReference type="Pfam" id="PF22150">
    <property type="entry name" value="Tt1218-like"/>
    <property type="match status" value="1"/>
</dbReference>
<protein>
    <recommendedName>
        <fullName evidence="2">Type IV pilin Tt1218-like domain-containing protein</fullName>
    </recommendedName>
</protein>
<accession>A0A1X7AQK4</accession>
<organism evidence="3 4">
    <name type="scientific">Parendozoicomonas haliclonae</name>
    <dbReference type="NCBI Taxonomy" id="1960125"/>
    <lineage>
        <taxon>Bacteria</taxon>
        <taxon>Pseudomonadati</taxon>
        <taxon>Pseudomonadota</taxon>
        <taxon>Gammaproteobacteria</taxon>
        <taxon>Oceanospirillales</taxon>
        <taxon>Endozoicomonadaceae</taxon>
        <taxon>Parendozoicomonas</taxon>
    </lineage>
</organism>
<gene>
    <name evidence="3" type="ORF">EHSB41UT_04167</name>
</gene>
<proteinExistence type="predicted"/>
<dbReference type="RefSeq" id="WP_415837415.1">
    <property type="nucleotide sequence ID" value="NZ_CBCSCN010000005.1"/>
</dbReference>
<keyword evidence="1" id="KW-0812">Transmembrane</keyword>
<sequence length="196" mass="21751">MLCKLPKRGMKQSGFNLIENLVTLFILTVGLLGVAGMQAMALKTQQTSHHYDKALALAQNMADRMRANQEAALAGYYSLNTTNVRNYPIEAQAACYTTEGCNPEQMAVNDMYEWHEAVMRTLPSGDSYICQDSTPSEDPSDYIGDPFTVVPASCDNQGDVYVIHVIWDMDKDRDGTVELSSNPEETDGHLMLVFEP</sequence>
<evidence type="ECO:0000259" key="2">
    <source>
        <dbReference type="Pfam" id="PF22150"/>
    </source>
</evidence>
<name>A0A1X7AQK4_9GAMM</name>
<dbReference type="InterPro" id="IPR054402">
    <property type="entry name" value="Tt1218-like_dom"/>
</dbReference>
<keyword evidence="1" id="KW-1133">Transmembrane helix</keyword>
<feature type="transmembrane region" description="Helical" evidence="1">
    <location>
        <begin position="21"/>
        <end position="41"/>
    </location>
</feature>
<dbReference type="NCBIfam" id="TIGR02523">
    <property type="entry name" value="type_IV_pilV"/>
    <property type="match status" value="1"/>
</dbReference>
<keyword evidence="1" id="KW-0472">Membrane</keyword>
<evidence type="ECO:0000313" key="3">
    <source>
        <dbReference type="EMBL" id="SMA50370.1"/>
    </source>
</evidence>
<dbReference type="InterPro" id="IPR012902">
    <property type="entry name" value="N_methyl_site"/>
</dbReference>
<feature type="domain" description="Type IV pilin Tt1218-like" evidence="2">
    <location>
        <begin position="37"/>
        <end position="111"/>
    </location>
</feature>
<reference evidence="3 4" key="1">
    <citation type="submission" date="2017-03" db="EMBL/GenBank/DDBJ databases">
        <authorList>
            <person name="Afonso C.L."/>
            <person name="Miller P.J."/>
            <person name="Scott M.A."/>
            <person name="Spackman E."/>
            <person name="Goraichik I."/>
            <person name="Dimitrov K.M."/>
            <person name="Suarez D.L."/>
            <person name="Swayne D.E."/>
        </authorList>
    </citation>
    <scope>NUCLEOTIDE SEQUENCE [LARGE SCALE GENOMIC DNA]</scope>
    <source>
        <strain evidence="3">SB41UT1</strain>
    </source>
</reference>
<dbReference type="InterPro" id="IPR013362">
    <property type="entry name" value="Pilus_4_PilV"/>
</dbReference>
<dbReference type="AlphaFoldDB" id="A0A1X7AQK4"/>
<dbReference type="NCBIfam" id="TIGR02532">
    <property type="entry name" value="IV_pilin_GFxxxE"/>
    <property type="match status" value="1"/>
</dbReference>